<keyword evidence="8" id="KW-0812">Transmembrane</keyword>
<dbReference type="CDD" id="cd05233">
    <property type="entry name" value="SDR_c"/>
    <property type="match status" value="1"/>
</dbReference>
<protein>
    <submittedName>
        <fullName evidence="10">Transcriptional activator xlnR</fullName>
    </submittedName>
</protein>
<sequence length="1008" mass="109927">MTQINGTNGAAQSLQLQGKVYAITGGASGIGFATAKILARRGATVCLADIDPEAMKEAGSYFSSHGVPHMIAKVDVSKRAQVDAWVESIVAAHGRLDGAANAAGVIGKGHGITPVAELEDSEWDKIIGVNLTGTMYCLRAELRHVVAGGSIVNVSSIHGLKGFAKHAAYDASKHGMIGLTKAAALENGAREIRVNSVAPGAIYTPLMQKNWDFVGRPSDAPFDEPTAFQRQGTAEETGNVIAFLLGPESTFSLSSLRSIRDNAQKARLSPPAESPIYLKDTPSERQESQSDTYSNAISLNNEETHHDDGARPSQTHDHDYAPLQHAMAPRSSTALSITALTQSGAPVSAPPAMTDRRAFRPRAGSSSVGAMDGPFVDSEVLISDESVGFPSPANGPGPYEFGRNRAHRGSFRSSTSGDRNRESVSTAATCPDAFLPDVLQRAPTDDCCYKFLEPVLPYIRNIIPASVACELLDIFLTDPGSSLFRGASPYILTRIFRKKSILHPTAPRYTTPALLATILWCVAQTADVMVLHVPGTRARVVNDLYDLATSLVSERDPDRWRRIHGGLRAENETPHPNIPGLGAFPMTTAANEPAGVIDDVLTFILLSIAVSGSDFKSDCYKWWSKAIRLALSLRLNREDERCPAPVSPCANPLCSCHRDREDASLADIERREERRRVFWLLYSLDRHLSLSFNTVLSMPDSYCEVYAPLPETIWEDLDLIGSKQLPTRIIGPPVVASGTGFFEYFLPLMAILGDIIEVHHRRRHPRLGAQEDTFSVAVIQDLLANYELSLNALPTDPSLNGQPFGMPTQTSRDLGAGIATPAIHHSTVPRPAIETGDQSRVRLVKAYSTHILHVLHVLLHGKWDAISMLDDGDDWITSKRFTECASHAISASQSVSTILTIDPELTFMSYLFGIYLLQGSFILLLFADRMPQLGPNESVEQACENIIRAHEVCVVTLSTEFQKNFRKVLRSTLYSVQGTGTTNWDEHRARRRALSLYRWTKGAKGLAL</sequence>
<keyword evidence="3" id="KW-0805">Transcription regulation</keyword>
<feature type="region of interest" description="Disordered" evidence="7">
    <location>
        <begin position="388"/>
        <end position="423"/>
    </location>
</feature>
<dbReference type="SUPFAM" id="SSF51735">
    <property type="entry name" value="NAD(P)-binding Rossmann-fold domains"/>
    <property type="match status" value="1"/>
</dbReference>
<feature type="region of interest" description="Disordered" evidence="7">
    <location>
        <begin position="263"/>
        <end position="292"/>
    </location>
</feature>
<dbReference type="InterPro" id="IPR051439">
    <property type="entry name" value="XlnR/Xlr1"/>
</dbReference>
<dbReference type="InterPro" id="IPR007219">
    <property type="entry name" value="XnlR_reg_dom"/>
</dbReference>
<evidence type="ECO:0000256" key="2">
    <source>
        <dbReference type="ARBA" id="ARBA00022857"/>
    </source>
</evidence>
<feature type="compositionally biased region" description="Polar residues" evidence="7">
    <location>
        <begin position="411"/>
        <end position="423"/>
    </location>
</feature>
<dbReference type="PANTHER" id="PTHR47663">
    <property type="entry name" value="XYLANOLYTIC TRANSCRIPTIONAL ACTIVATOR XLNR-RELATED"/>
    <property type="match status" value="1"/>
</dbReference>
<keyword evidence="5" id="KW-0804">Transcription</keyword>
<accession>A0A179GEH8</accession>
<reference evidence="10 11" key="1">
    <citation type="submission" date="2016-02" db="EMBL/GenBank/DDBJ databases">
        <title>Biosynthesis of antibiotic leucinostatins and their inhibition on Phytophthora in bio-control Purpureocillium lilacinum.</title>
        <authorList>
            <person name="Wang G."/>
            <person name="Liu Z."/>
            <person name="Lin R."/>
            <person name="Li E."/>
            <person name="Mao Z."/>
            <person name="Ling J."/>
            <person name="Yin W."/>
            <person name="Xie B."/>
        </authorList>
    </citation>
    <scope>NUCLEOTIDE SEQUENCE [LARGE SCALE GENOMIC DNA]</scope>
    <source>
        <strain evidence="10">PLFJ-1</strain>
    </source>
</reference>
<feature type="transmembrane region" description="Helical" evidence="8">
    <location>
        <begin position="907"/>
        <end position="927"/>
    </location>
</feature>
<dbReference type="Pfam" id="PF13561">
    <property type="entry name" value="adh_short_C2"/>
    <property type="match status" value="1"/>
</dbReference>
<dbReference type="CDD" id="cd12148">
    <property type="entry name" value="fungal_TF_MHR"/>
    <property type="match status" value="1"/>
</dbReference>
<dbReference type="InterPro" id="IPR036291">
    <property type="entry name" value="NAD(P)-bd_dom_sf"/>
</dbReference>
<evidence type="ECO:0000256" key="3">
    <source>
        <dbReference type="ARBA" id="ARBA00023015"/>
    </source>
</evidence>
<dbReference type="PRINTS" id="PR00081">
    <property type="entry name" value="GDHRDH"/>
</dbReference>
<keyword evidence="8" id="KW-0472">Membrane</keyword>
<organism evidence="10 11">
    <name type="scientific">Purpureocillium lilacinum</name>
    <name type="common">Paecilomyces lilacinus</name>
    <dbReference type="NCBI Taxonomy" id="33203"/>
    <lineage>
        <taxon>Eukaryota</taxon>
        <taxon>Fungi</taxon>
        <taxon>Dikarya</taxon>
        <taxon>Ascomycota</taxon>
        <taxon>Pezizomycotina</taxon>
        <taxon>Sordariomycetes</taxon>
        <taxon>Hypocreomycetidae</taxon>
        <taxon>Hypocreales</taxon>
        <taxon>Ophiocordycipitaceae</taxon>
        <taxon>Purpureocillium</taxon>
    </lineage>
</organism>
<proteinExistence type="predicted"/>
<dbReference type="Pfam" id="PF04082">
    <property type="entry name" value="Fungal_trans"/>
    <property type="match status" value="1"/>
</dbReference>
<dbReference type="AlphaFoldDB" id="A0A179GEH8"/>
<evidence type="ECO:0000259" key="9">
    <source>
        <dbReference type="SMART" id="SM00906"/>
    </source>
</evidence>
<keyword evidence="4" id="KW-0238">DNA-binding</keyword>
<evidence type="ECO:0000256" key="4">
    <source>
        <dbReference type="ARBA" id="ARBA00023125"/>
    </source>
</evidence>
<comment type="caution">
    <text evidence="10">The sequence shown here is derived from an EMBL/GenBank/DDBJ whole genome shotgun (WGS) entry which is preliminary data.</text>
</comment>
<evidence type="ECO:0000256" key="8">
    <source>
        <dbReference type="SAM" id="Phobius"/>
    </source>
</evidence>
<evidence type="ECO:0000256" key="6">
    <source>
        <dbReference type="ARBA" id="ARBA00023242"/>
    </source>
</evidence>
<dbReference type="GO" id="GO:0003677">
    <property type="term" value="F:DNA binding"/>
    <property type="evidence" value="ECO:0007669"/>
    <property type="project" value="UniProtKB-KW"/>
</dbReference>
<evidence type="ECO:0000313" key="10">
    <source>
        <dbReference type="EMBL" id="OAQ75860.1"/>
    </source>
</evidence>
<gene>
    <name evidence="10" type="ORF">VFPFJ_10624</name>
</gene>
<dbReference type="EMBL" id="LSBI01000015">
    <property type="protein sequence ID" value="OAQ75860.1"/>
    <property type="molecule type" value="Genomic_DNA"/>
</dbReference>
<dbReference type="SMART" id="SM00906">
    <property type="entry name" value="Fungal_trans"/>
    <property type="match status" value="1"/>
</dbReference>
<evidence type="ECO:0000256" key="5">
    <source>
        <dbReference type="ARBA" id="ARBA00023163"/>
    </source>
</evidence>
<dbReference type="GO" id="GO:0006351">
    <property type="term" value="P:DNA-templated transcription"/>
    <property type="evidence" value="ECO:0007669"/>
    <property type="project" value="InterPro"/>
</dbReference>
<keyword evidence="1" id="KW-0862">Zinc</keyword>
<evidence type="ECO:0000256" key="1">
    <source>
        <dbReference type="ARBA" id="ARBA00022833"/>
    </source>
</evidence>
<dbReference type="PANTHER" id="PTHR47663:SF1">
    <property type="entry name" value="XYLANOLYTIC TRANSCRIPTIONAL ACTIVATOR XLNR-RELATED"/>
    <property type="match status" value="1"/>
</dbReference>
<evidence type="ECO:0000256" key="7">
    <source>
        <dbReference type="SAM" id="MobiDB-lite"/>
    </source>
</evidence>
<feature type="region of interest" description="Disordered" evidence="7">
    <location>
        <begin position="344"/>
        <end position="371"/>
    </location>
</feature>
<dbReference type="InterPro" id="IPR002347">
    <property type="entry name" value="SDR_fam"/>
</dbReference>
<dbReference type="Proteomes" id="UP000078340">
    <property type="component" value="Unassembled WGS sequence"/>
</dbReference>
<dbReference type="PRINTS" id="PR00080">
    <property type="entry name" value="SDRFAMILY"/>
</dbReference>
<keyword evidence="8" id="KW-1133">Transmembrane helix</keyword>
<dbReference type="GO" id="GO:0008270">
    <property type="term" value="F:zinc ion binding"/>
    <property type="evidence" value="ECO:0007669"/>
    <property type="project" value="InterPro"/>
</dbReference>
<dbReference type="Gene3D" id="3.40.50.720">
    <property type="entry name" value="NAD(P)-binding Rossmann-like Domain"/>
    <property type="match status" value="1"/>
</dbReference>
<evidence type="ECO:0000313" key="11">
    <source>
        <dbReference type="Proteomes" id="UP000078340"/>
    </source>
</evidence>
<name>A0A179GEH8_PURLI</name>
<dbReference type="FunFam" id="3.40.50.720:FF:000084">
    <property type="entry name" value="Short-chain dehydrogenase reductase"/>
    <property type="match status" value="1"/>
</dbReference>
<feature type="domain" description="Xylanolytic transcriptional activator regulatory" evidence="9">
    <location>
        <begin position="619"/>
        <end position="716"/>
    </location>
</feature>
<keyword evidence="6" id="KW-0539">Nucleus</keyword>
<keyword evidence="2" id="KW-0521">NADP</keyword>